<organism evidence="2 3">
    <name type="scientific">Fluctibacter corallii</name>
    <dbReference type="NCBI Taxonomy" id="2984329"/>
    <lineage>
        <taxon>Bacteria</taxon>
        <taxon>Pseudomonadati</taxon>
        <taxon>Pseudomonadota</taxon>
        <taxon>Gammaproteobacteria</taxon>
        <taxon>Alteromonadales</taxon>
        <taxon>Alteromonadaceae</taxon>
        <taxon>Fluctibacter</taxon>
    </lineage>
</organism>
<evidence type="ECO:0000313" key="2">
    <source>
        <dbReference type="EMBL" id="MCV2884364.1"/>
    </source>
</evidence>
<keyword evidence="3" id="KW-1185">Reference proteome</keyword>
<comment type="caution">
    <text evidence="2">The sequence shown here is derived from an EMBL/GenBank/DDBJ whole genome shotgun (WGS) entry which is preliminary data.</text>
</comment>
<evidence type="ECO:0000259" key="1">
    <source>
        <dbReference type="PROSITE" id="PS51833"/>
    </source>
</evidence>
<name>A0ABT3A727_9ALTE</name>
<feature type="domain" description="HDOD" evidence="1">
    <location>
        <begin position="100"/>
        <end position="304"/>
    </location>
</feature>
<dbReference type="RefSeq" id="WP_263711603.1">
    <property type="nucleotide sequence ID" value="NZ_JAOWKX010000003.1"/>
</dbReference>
<dbReference type="InterPro" id="IPR013976">
    <property type="entry name" value="HDOD"/>
</dbReference>
<dbReference type="Pfam" id="PF08668">
    <property type="entry name" value="HDOD"/>
    <property type="match status" value="1"/>
</dbReference>
<dbReference type="SUPFAM" id="SSF109604">
    <property type="entry name" value="HD-domain/PDEase-like"/>
    <property type="match status" value="1"/>
</dbReference>
<evidence type="ECO:0000313" key="3">
    <source>
        <dbReference type="Proteomes" id="UP001652504"/>
    </source>
</evidence>
<protein>
    <submittedName>
        <fullName evidence="2">HDOD domain-containing protein</fullName>
    </submittedName>
</protein>
<dbReference type="Gene3D" id="1.10.3210.10">
    <property type="entry name" value="Hypothetical protein af1432"/>
    <property type="match status" value="1"/>
</dbReference>
<gene>
    <name evidence="2" type="ORF">OE749_06620</name>
</gene>
<dbReference type="EMBL" id="JAOWKX010000003">
    <property type="protein sequence ID" value="MCV2884364.1"/>
    <property type="molecule type" value="Genomic_DNA"/>
</dbReference>
<accession>A0ABT3A727</accession>
<sequence length="385" mass="43982">MPLTQPLSHIIQHRADTLTISLSEAQTLILSNEQQDDVASVSQSDNRQLLRVEKQAVRDKELNKRSEQTFVNSIRDMVEEAISQRIAEALGDQEHIFTKILNYDANLSPLLDALSVRASSISKIEPLAASMPWLYDDMMRMVNMPKYRRTDAKGKAITVDTLRVALGFFGIENLKMVVPSLAFRRWIPQITDPYPEIKSRIWEFALGTAISSKKIAEHNKVDGGHAFTLGLFHNIGHIVLMRLYFRIFDQVQQEALIEAHNDKKREEHAALSKIQPSCAFLVSLIEKYGNPLTLALIRRMGFERVFIANAMEEFAKKISFKDMSPLAQTLTQARAYTNYRVLKNHRLISMDEAKSYLRHFRFPDGSLAALKSIDLKHLNLKMEES</sequence>
<dbReference type="Proteomes" id="UP001652504">
    <property type="component" value="Unassembled WGS sequence"/>
</dbReference>
<reference evidence="2 3" key="1">
    <citation type="submission" date="2022-10" db="EMBL/GenBank/DDBJ databases">
        <title>Aestuariibacter sp. AA17 isolated from Montipora capitata coral fragment.</title>
        <authorList>
            <person name="Emsley S.A."/>
            <person name="Pfannmuller K.M."/>
            <person name="Loughran R.M."/>
            <person name="Shlafstein M."/>
            <person name="Papke E."/>
            <person name="Saw J.H."/>
            <person name="Ushijima B."/>
            <person name="Videau P."/>
        </authorList>
    </citation>
    <scope>NUCLEOTIDE SEQUENCE [LARGE SCALE GENOMIC DNA]</scope>
    <source>
        <strain evidence="2 3">AA17</strain>
    </source>
</reference>
<dbReference type="PROSITE" id="PS51833">
    <property type="entry name" value="HDOD"/>
    <property type="match status" value="1"/>
</dbReference>
<proteinExistence type="predicted"/>